<dbReference type="InterPro" id="IPR002797">
    <property type="entry name" value="Polysacc_synth"/>
</dbReference>
<dbReference type="Proteomes" id="UP001520140">
    <property type="component" value="Unassembled WGS sequence"/>
</dbReference>
<feature type="transmembrane region" description="Helical" evidence="6">
    <location>
        <begin position="283"/>
        <end position="305"/>
    </location>
</feature>
<keyword evidence="4 6" id="KW-1133">Transmembrane helix</keyword>
<name>A0ABS7NW99_9NOCA</name>
<evidence type="ECO:0000313" key="7">
    <source>
        <dbReference type="EMBL" id="MBY6322221.1"/>
    </source>
</evidence>
<evidence type="ECO:0000256" key="2">
    <source>
        <dbReference type="ARBA" id="ARBA00022475"/>
    </source>
</evidence>
<feature type="transmembrane region" description="Helical" evidence="6">
    <location>
        <begin position="135"/>
        <end position="158"/>
    </location>
</feature>
<evidence type="ECO:0000256" key="6">
    <source>
        <dbReference type="SAM" id="Phobius"/>
    </source>
</evidence>
<accession>A0ABS7NW99</accession>
<dbReference type="PANTHER" id="PTHR30250">
    <property type="entry name" value="PST FAMILY PREDICTED COLANIC ACID TRANSPORTER"/>
    <property type="match status" value="1"/>
</dbReference>
<keyword evidence="3 6" id="KW-0812">Transmembrane</keyword>
<feature type="transmembrane region" description="Helical" evidence="6">
    <location>
        <begin position="164"/>
        <end position="186"/>
    </location>
</feature>
<dbReference type="InterPro" id="IPR050833">
    <property type="entry name" value="Poly_Biosynth_Transport"/>
</dbReference>
<dbReference type="RefSeq" id="WP_068103420.1">
    <property type="nucleotide sequence ID" value="NZ_JABUKE010000016.1"/>
</dbReference>
<evidence type="ECO:0000256" key="5">
    <source>
        <dbReference type="ARBA" id="ARBA00023136"/>
    </source>
</evidence>
<evidence type="ECO:0000256" key="3">
    <source>
        <dbReference type="ARBA" id="ARBA00022692"/>
    </source>
</evidence>
<keyword evidence="8" id="KW-1185">Reference proteome</keyword>
<dbReference type="PANTHER" id="PTHR30250:SF11">
    <property type="entry name" value="O-ANTIGEN TRANSPORTER-RELATED"/>
    <property type="match status" value="1"/>
</dbReference>
<reference evidence="7 8" key="1">
    <citation type="submission" date="2020-06" db="EMBL/GenBank/DDBJ databases">
        <title>Taxonomy, biology and ecology of Rhodococcus bacteria occurring in California pistachio and other woody hosts as revealed by genome sequence analyses.</title>
        <authorList>
            <person name="Gai Y."/>
            <person name="Riely B."/>
        </authorList>
    </citation>
    <scope>NUCLEOTIDE SEQUENCE [LARGE SCALE GENOMIC DNA]</scope>
    <source>
        <strain evidence="7 8">BP-284</strain>
    </source>
</reference>
<protein>
    <submittedName>
        <fullName evidence="7">Oligosaccharide flippase family protein</fullName>
    </submittedName>
</protein>
<evidence type="ECO:0000256" key="4">
    <source>
        <dbReference type="ARBA" id="ARBA00022989"/>
    </source>
</evidence>
<evidence type="ECO:0000313" key="8">
    <source>
        <dbReference type="Proteomes" id="UP001520140"/>
    </source>
</evidence>
<feature type="transmembrane region" description="Helical" evidence="6">
    <location>
        <begin position="325"/>
        <end position="348"/>
    </location>
</feature>
<keyword evidence="2" id="KW-1003">Cell membrane</keyword>
<sequence>MVSAQLTQAVLRAAGLATSVLAIAIVSRAVGPEQYATLAVGITLAGILYALSDSGAYQIGVREMAMGVPSNAGASQIVLARAFLLAPFLILAIVVIVVLSDVGTRSVLLITVASAIPYLGVAFRAVSEAFVRPAIVGFVILSQNLVWLAAVAACATLGLDLTWFAASLFFAVCCQALFAYVTASALDRRESPQPSTARGTKLNWFTLVRQSVPLLISGLATTAYYRGHQVVVYALLPAVAAGSYLAAIRVVDAAAAVIPATITSVMLPRLSKKWGSDTDDARSYYKTTLGVTVLIALTIAIAINLLSDSISRVLLGTSFESGSVLRWLCFSLPGMSVGYISMNALIAIGSQSVGARRMFWSSWFGFAICSGAACISAVSVAIALAATEVMIATVLTYTAFAEFDKSRVPEAGWKLKDESHGEMRS</sequence>
<keyword evidence="5 6" id="KW-0472">Membrane</keyword>
<organism evidence="7 8">
    <name type="scientific">Rhodococcoides kroppenstedtii</name>
    <dbReference type="NCBI Taxonomy" id="293050"/>
    <lineage>
        <taxon>Bacteria</taxon>
        <taxon>Bacillati</taxon>
        <taxon>Actinomycetota</taxon>
        <taxon>Actinomycetes</taxon>
        <taxon>Mycobacteriales</taxon>
        <taxon>Nocardiaceae</taxon>
        <taxon>Rhodococcoides</taxon>
    </lineage>
</organism>
<evidence type="ECO:0000256" key="1">
    <source>
        <dbReference type="ARBA" id="ARBA00004651"/>
    </source>
</evidence>
<feature type="transmembrane region" description="Helical" evidence="6">
    <location>
        <begin position="78"/>
        <end position="100"/>
    </location>
</feature>
<comment type="caution">
    <text evidence="7">The sequence shown here is derived from an EMBL/GenBank/DDBJ whole genome shotgun (WGS) entry which is preliminary data.</text>
</comment>
<dbReference type="EMBL" id="JABUKG010000017">
    <property type="protein sequence ID" value="MBY6322221.1"/>
    <property type="molecule type" value="Genomic_DNA"/>
</dbReference>
<gene>
    <name evidence="7" type="ORF">HQ605_15440</name>
</gene>
<feature type="transmembrane region" description="Helical" evidence="6">
    <location>
        <begin position="38"/>
        <end position="57"/>
    </location>
</feature>
<dbReference type="Pfam" id="PF01943">
    <property type="entry name" value="Polysacc_synt"/>
    <property type="match status" value="1"/>
</dbReference>
<comment type="subcellular location">
    <subcellularLocation>
        <location evidence="1">Cell membrane</location>
        <topology evidence="1">Multi-pass membrane protein</topology>
    </subcellularLocation>
</comment>
<feature type="transmembrane region" description="Helical" evidence="6">
    <location>
        <begin position="106"/>
        <end position="123"/>
    </location>
</feature>
<feature type="transmembrane region" description="Helical" evidence="6">
    <location>
        <begin position="360"/>
        <end position="386"/>
    </location>
</feature>
<feature type="transmembrane region" description="Helical" evidence="6">
    <location>
        <begin position="231"/>
        <end position="262"/>
    </location>
</feature>
<proteinExistence type="predicted"/>